<organism evidence="1 2">
    <name type="scientific">Bauhinia variegata</name>
    <name type="common">Purple orchid tree</name>
    <name type="synonym">Phanera variegata</name>
    <dbReference type="NCBI Taxonomy" id="167791"/>
    <lineage>
        <taxon>Eukaryota</taxon>
        <taxon>Viridiplantae</taxon>
        <taxon>Streptophyta</taxon>
        <taxon>Embryophyta</taxon>
        <taxon>Tracheophyta</taxon>
        <taxon>Spermatophyta</taxon>
        <taxon>Magnoliopsida</taxon>
        <taxon>eudicotyledons</taxon>
        <taxon>Gunneridae</taxon>
        <taxon>Pentapetalae</taxon>
        <taxon>rosids</taxon>
        <taxon>fabids</taxon>
        <taxon>Fabales</taxon>
        <taxon>Fabaceae</taxon>
        <taxon>Cercidoideae</taxon>
        <taxon>Cercideae</taxon>
        <taxon>Bauhiniinae</taxon>
        <taxon>Bauhinia</taxon>
    </lineage>
</organism>
<sequence>MGTFTKSSVVVVFLVILGLCDVSRSATEKMEEQKGTYIVHVAKSEMPASFEHHLDWYETSLKSVSHSAEMLYTYDNAIHGFATRLTAEEARLLESQSEILSVLPELKYELHTTRTPEFLGLDKSADMFPESNLASEVIIGVLDTGVWPESKSFDDTGLGPIPSSWKGVCETGTNFTTSNCNKKLIGARYFSKGYEATLGPIDETKESKSPRDDDGHGTHTASTAAGSVVEDASLFGYAAGTARGMATHARVAAYKVCWIGGCFSSDILAAIEQAIQDNVNVLSLSLGGGMSDYYRDSVAVGAFGAMEKGILVSCSAGNAGPSAYSLSNVAPWITTVGAGTLDRDFPAYVSLGNGQNYSGVSLYRGNALPDSPLPFVYAGNVSNATNGNLCMMGTLTPDKVAGKIVMCDRGVSARVQKGEVVKQAGGLGMVLANTAANGEELVADAHLLPATAVGEKAGDAIKSYLFSDPNPTVKIIFQGTKVGIQPSPVVAAFSSRGPNTITPQILKPDLIAPGVNILAGWTKAVGPTGLTADNRRVDFNIISGTSMSCPHVSGLAGLIKAAHQEWSPAVIRSALMTTAYTAYKGGKSLLDSATGKPSTPYEHGAGHVDPVSALNPGLVYDLTVDDYLGFVCALNYTADQISTLAKRKFECEPSKYYSVNDLNYPSFSVVFESGSESSQTVKHTRTLTNVGPAGTYKVSFTSDIPSVKISVQPEVLSFKELNEKKSYTVTFTSSGSTPQARNGFGSLEWSDGKHIVRSPIAFSW</sequence>
<name>A0ACB9LW30_BAUVA</name>
<comment type="caution">
    <text evidence="1">The sequence shown here is derived from an EMBL/GenBank/DDBJ whole genome shotgun (WGS) entry which is preliminary data.</text>
</comment>
<evidence type="ECO:0000313" key="2">
    <source>
        <dbReference type="Proteomes" id="UP000828941"/>
    </source>
</evidence>
<reference evidence="1 2" key="1">
    <citation type="journal article" date="2022" name="DNA Res.">
        <title>Chromosomal-level genome assembly of the orchid tree Bauhinia variegata (Leguminosae; Cercidoideae) supports the allotetraploid origin hypothesis of Bauhinia.</title>
        <authorList>
            <person name="Zhong Y."/>
            <person name="Chen Y."/>
            <person name="Zheng D."/>
            <person name="Pang J."/>
            <person name="Liu Y."/>
            <person name="Luo S."/>
            <person name="Meng S."/>
            <person name="Qian L."/>
            <person name="Wei D."/>
            <person name="Dai S."/>
            <person name="Zhou R."/>
        </authorList>
    </citation>
    <scope>NUCLEOTIDE SEQUENCE [LARGE SCALE GENOMIC DNA]</scope>
    <source>
        <strain evidence="1">BV-YZ2020</strain>
    </source>
</reference>
<gene>
    <name evidence="1" type="ORF">L6164_027887</name>
</gene>
<keyword evidence="2" id="KW-1185">Reference proteome</keyword>
<evidence type="ECO:0000313" key="1">
    <source>
        <dbReference type="EMBL" id="KAI4315038.1"/>
    </source>
</evidence>
<accession>A0ACB9LW30</accession>
<proteinExistence type="predicted"/>
<dbReference type="EMBL" id="CM039436">
    <property type="protein sequence ID" value="KAI4315038.1"/>
    <property type="molecule type" value="Genomic_DNA"/>
</dbReference>
<dbReference type="Proteomes" id="UP000828941">
    <property type="component" value="Chromosome 11"/>
</dbReference>
<protein>
    <submittedName>
        <fullName evidence="1">Uncharacterized protein</fullName>
    </submittedName>
</protein>